<feature type="compositionally biased region" description="Acidic residues" evidence="1">
    <location>
        <begin position="648"/>
        <end position="659"/>
    </location>
</feature>
<protein>
    <submittedName>
        <fullName evidence="2">Uncharacterized protein</fullName>
    </submittedName>
</protein>
<evidence type="ECO:0000256" key="1">
    <source>
        <dbReference type="SAM" id="MobiDB-lite"/>
    </source>
</evidence>
<organism evidence="2">
    <name type="scientific">Phaffia rhodozyma</name>
    <name type="common">Yeast</name>
    <name type="synonym">Xanthophyllomyces dendrorhous</name>
    <dbReference type="NCBI Taxonomy" id="264483"/>
    <lineage>
        <taxon>Eukaryota</taxon>
        <taxon>Fungi</taxon>
        <taxon>Dikarya</taxon>
        <taxon>Basidiomycota</taxon>
        <taxon>Agaricomycotina</taxon>
        <taxon>Tremellomycetes</taxon>
        <taxon>Cystofilobasidiales</taxon>
        <taxon>Mrakiaceae</taxon>
        <taxon>Phaffia</taxon>
    </lineage>
</organism>
<feature type="compositionally biased region" description="Low complexity" evidence="1">
    <location>
        <begin position="722"/>
        <end position="735"/>
    </location>
</feature>
<proteinExistence type="predicted"/>
<feature type="compositionally biased region" description="Basic and acidic residues" evidence="1">
    <location>
        <begin position="669"/>
        <end position="717"/>
    </location>
</feature>
<reference evidence="2" key="1">
    <citation type="submission" date="2014-08" db="EMBL/GenBank/DDBJ databases">
        <authorList>
            <person name="Sharma Rahul"/>
            <person name="Thines Marco"/>
        </authorList>
    </citation>
    <scope>NUCLEOTIDE SEQUENCE</scope>
</reference>
<dbReference type="EMBL" id="LN483167">
    <property type="protein sequence ID" value="CDZ97251.1"/>
    <property type="molecule type" value="Genomic_DNA"/>
</dbReference>
<evidence type="ECO:0000313" key="2">
    <source>
        <dbReference type="EMBL" id="CDZ97251.1"/>
    </source>
</evidence>
<feature type="compositionally biased region" description="Gly residues" evidence="1">
    <location>
        <begin position="1022"/>
        <end position="1032"/>
    </location>
</feature>
<name>A0A0F7SF16_PHARH</name>
<feature type="compositionally biased region" description="Low complexity" evidence="1">
    <location>
        <begin position="455"/>
        <end position="466"/>
    </location>
</feature>
<feature type="compositionally biased region" description="Basic and acidic residues" evidence="1">
    <location>
        <begin position="598"/>
        <end position="607"/>
    </location>
</feature>
<feature type="compositionally biased region" description="Low complexity" evidence="1">
    <location>
        <begin position="436"/>
        <end position="447"/>
    </location>
</feature>
<feature type="compositionally biased region" description="Polar residues" evidence="1">
    <location>
        <begin position="894"/>
        <end position="921"/>
    </location>
</feature>
<feature type="region of interest" description="Disordered" evidence="1">
    <location>
        <begin position="1003"/>
        <end position="1032"/>
    </location>
</feature>
<feature type="compositionally biased region" description="Basic and acidic residues" evidence="1">
    <location>
        <begin position="470"/>
        <end position="480"/>
    </location>
</feature>
<feature type="compositionally biased region" description="Low complexity" evidence="1">
    <location>
        <begin position="582"/>
        <end position="592"/>
    </location>
</feature>
<feature type="region of interest" description="Disordered" evidence="1">
    <location>
        <begin position="890"/>
        <end position="975"/>
    </location>
</feature>
<sequence length="1067" mass="119413">MWIVSGIFRDQDTKEPLCGVTYRLLKPGQIYKAGRGKEHLLSFAAKYASSEHFSIKVGEHTEAQAADPSYIPPLTLVAQPQGPSVRHGGPPKTFAVYLTKKSQPGKLITEGGEFELLNGDEIRINKPDGVAINIHWKPIVLHNASNMVDDQRSFASYIPVLASMGVKTHRSSSDSQTHTILPQITGFSAPVIQSVIDQLQLISPKWIRYIVGAGDAGQEGEEKFWSSAELDFETSWPNEDDFRPEIKINSDQPVWSGWKDSRARIRPKESGRECLFGGLTFYVVASEANKNSTFIMKKATETFGAKCSIQDSNHEMFADTTFFRTILEKAKHDADDRYARFLRYTGNFLPEESKGSGLLLLYCYKDLVDPQKNKTQTRWTHLEGVATELGLVWLNEIHVFRAILEVDVIPLLKFGRTDEQPLRQYLPSQVGDSMEPSNPFSNTSPSSRMRARAFSPSSVEAGSSSSKLTRRVDNVDRDEGTQADIQDSGLKAEIFRGNTRRARTPAQDVESISSTAVASSSGTVRKPLVRRRPVHRAPLDDLVASLLDEDIPPPNPARASSSMDTTRKDLEEPDFNNKLFTSDSQGSGSSFSARRLIRRDPSRRNPEETYSYVDDPSIVIEESSKPREVYDRIRQSAKHVDIPMSTKDDEDDEEEEDFIEESKRKLRLKKEQERGREQEAIHLDRERMKERLYQQTRGDKMNTDAVKTVHDETKDSQRQSAPRSPSDLDGPSPLSARNLKSYSLSRKPSGLEMPPPSIVPQKDNDDEDDGVVRKKRPAEDDLEFLIAPSKRKKGTEIDPLDAEFNKLKLARQNLGDEDPKEEIPMEGCKINGFAMVCVVKPLLRKDPRVERPETNYGAVPNFKKFKKQHVVRSAPIKLVGVQIPSIRSLKTKESQSSIKIPESNNYSTQLSTSISNPTQSLPGPRLSQRKRLLRAYSESNDEDEGSDNRPNVSKRAKIREGSMNQKPIVLSSDDEEPQIVQRNQLEGYGREEENTVRDQIKLDRSRARTPASRVVSRAPIGTGAGVGSGLGLGGNRKKLILVDSDSEEEVGGFKGFGGGGKSLSHRR</sequence>
<dbReference type="AlphaFoldDB" id="A0A0F7SF16"/>
<feature type="region of interest" description="Disordered" evidence="1">
    <location>
        <begin position="427"/>
        <end position="532"/>
    </location>
</feature>
<feature type="compositionally biased region" description="Low complexity" evidence="1">
    <location>
        <begin position="511"/>
        <end position="524"/>
    </location>
</feature>
<accession>A0A0F7SF16</accession>
<feature type="region of interest" description="Disordered" evidence="1">
    <location>
        <begin position="545"/>
        <end position="611"/>
    </location>
</feature>
<feature type="region of interest" description="Disordered" evidence="1">
    <location>
        <begin position="634"/>
        <end position="787"/>
    </location>
</feature>